<dbReference type="GO" id="GO:0016887">
    <property type="term" value="F:ATP hydrolysis activity"/>
    <property type="evidence" value="ECO:0007669"/>
    <property type="project" value="InterPro"/>
</dbReference>
<comment type="caution">
    <text evidence="4">The sequence shown here is derived from an EMBL/GenBank/DDBJ whole genome shotgun (WGS) entry which is preliminary data.</text>
</comment>
<gene>
    <name evidence="4" type="ORF">Nepgr_015512</name>
</gene>
<accession>A0AAD3SNP3</accession>
<dbReference type="AlphaFoldDB" id="A0AAD3SNP3"/>
<dbReference type="InterPro" id="IPR001404">
    <property type="entry name" value="Hsp90_fam"/>
</dbReference>
<name>A0AAD3SNP3_NEPGR</name>
<keyword evidence="2" id="KW-0143">Chaperone</keyword>
<protein>
    <recommendedName>
        <fullName evidence="6">Heat shock protein 90</fullName>
    </recommendedName>
</protein>
<dbReference type="GO" id="GO:0051082">
    <property type="term" value="F:unfolded protein binding"/>
    <property type="evidence" value="ECO:0007669"/>
    <property type="project" value="InterPro"/>
</dbReference>
<dbReference type="InterPro" id="IPR037196">
    <property type="entry name" value="HSP90_C"/>
</dbReference>
<evidence type="ECO:0008006" key="6">
    <source>
        <dbReference type="Google" id="ProtNLM"/>
    </source>
</evidence>
<dbReference type="Pfam" id="PF00183">
    <property type="entry name" value="HSP90"/>
    <property type="match status" value="1"/>
</dbReference>
<evidence type="ECO:0000313" key="4">
    <source>
        <dbReference type="EMBL" id="GMH13671.1"/>
    </source>
</evidence>
<dbReference type="Proteomes" id="UP001279734">
    <property type="component" value="Unassembled WGS sequence"/>
</dbReference>
<reference evidence="4" key="1">
    <citation type="submission" date="2023-05" db="EMBL/GenBank/DDBJ databases">
        <title>Nepenthes gracilis genome sequencing.</title>
        <authorList>
            <person name="Fukushima K."/>
        </authorList>
    </citation>
    <scope>NUCLEOTIDE SEQUENCE</scope>
    <source>
        <strain evidence="4">SING2019-196</strain>
    </source>
</reference>
<evidence type="ECO:0000256" key="2">
    <source>
        <dbReference type="ARBA" id="ARBA00023186"/>
    </source>
</evidence>
<keyword evidence="5" id="KW-1185">Reference proteome</keyword>
<feature type="compositionally biased region" description="Basic and acidic residues" evidence="3">
    <location>
        <begin position="102"/>
        <end position="126"/>
    </location>
</feature>
<dbReference type="PANTHER" id="PTHR11528">
    <property type="entry name" value="HEAT SHOCK PROTEIN 90 FAMILY MEMBER"/>
    <property type="match status" value="1"/>
</dbReference>
<organism evidence="4 5">
    <name type="scientific">Nepenthes gracilis</name>
    <name type="common">Slender pitcher plant</name>
    <dbReference type="NCBI Taxonomy" id="150966"/>
    <lineage>
        <taxon>Eukaryota</taxon>
        <taxon>Viridiplantae</taxon>
        <taxon>Streptophyta</taxon>
        <taxon>Embryophyta</taxon>
        <taxon>Tracheophyta</taxon>
        <taxon>Spermatophyta</taxon>
        <taxon>Magnoliopsida</taxon>
        <taxon>eudicotyledons</taxon>
        <taxon>Gunneridae</taxon>
        <taxon>Pentapetalae</taxon>
        <taxon>Caryophyllales</taxon>
        <taxon>Nepenthaceae</taxon>
        <taxon>Nepenthes</taxon>
    </lineage>
</organism>
<proteinExistence type="inferred from homology"/>
<dbReference type="Gene3D" id="1.20.120.790">
    <property type="entry name" value="Heat shock protein 90, C-terminal domain"/>
    <property type="match status" value="1"/>
</dbReference>
<dbReference type="GO" id="GO:0140662">
    <property type="term" value="F:ATP-dependent protein folding chaperone"/>
    <property type="evidence" value="ECO:0007669"/>
    <property type="project" value="InterPro"/>
</dbReference>
<feature type="region of interest" description="Disordered" evidence="3">
    <location>
        <begin position="86"/>
        <end position="126"/>
    </location>
</feature>
<dbReference type="GO" id="GO:0005524">
    <property type="term" value="F:ATP binding"/>
    <property type="evidence" value="ECO:0007669"/>
    <property type="project" value="InterPro"/>
</dbReference>
<evidence type="ECO:0000256" key="1">
    <source>
        <dbReference type="ARBA" id="ARBA00008239"/>
    </source>
</evidence>
<sequence length="126" mass="14325">MERIMKSQMMTDANKQAYVPGKRVLEINLRHPIIKELCERLVKDPEDDRVKEAAQLIYQTALLESGFILDPNDFASRIYSSVQASLSISPNAAAEEEDDAEEPKYETETKEASTTRAETEDMKDEL</sequence>
<evidence type="ECO:0000256" key="3">
    <source>
        <dbReference type="SAM" id="MobiDB-lite"/>
    </source>
</evidence>
<evidence type="ECO:0000313" key="5">
    <source>
        <dbReference type="Proteomes" id="UP001279734"/>
    </source>
</evidence>
<dbReference type="SUPFAM" id="SSF110942">
    <property type="entry name" value="HSP90 C-terminal domain"/>
    <property type="match status" value="1"/>
</dbReference>
<dbReference type="EMBL" id="BSYO01000013">
    <property type="protein sequence ID" value="GMH13671.1"/>
    <property type="molecule type" value="Genomic_DNA"/>
</dbReference>
<comment type="similarity">
    <text evidence="1">Belongs to the heat shock protein 90 family.</text>
</comment>